<dbReference type="InterPro" id="IPR050580">
    <property type="entry name" value="2H_phosphoesterase_YjcG-like"/>
</dbReference>
<dbReference type="InterPro" id="IPR022932">
    <property type="entry name" value="YjcG"/>
</dbReference>
<dbReference type="EC" id="3.1.-.-" evidence="2"/>
<dbReference type="AlphaFoldDB" id="A0A1H0S1V1"/>
<protein>
    <recommendedName>
        <fullName evidence="2">Putative phosphoesterase SAMN05216565_102505</fullName>
        <ecNumber evidence="2">3.1.-.-</ecNumber>
    </recommendedName>
</protein>
<dbReference type="GO" id="GO:0016874">
    <property type="term" value="F:ligase activity"/>
    <property type="evidence" value="ECO:0007669"/>
    <property type="project" value="UniProtKB-KW"/>
</dbReference>
<dbReference type="SUPFAM" id="SSF55144">
    <property type="entry name" value="LigT-like"/>
    <property type="match status" value="1"/>
</dbReference>
<feature type="short sequence motif" description="HXTX 2" evidence="2">
    <location>
        <begin position="115"/>
        <end position="118"/>
    </location>
</feature>
<dbReference type="HAMAP" id="MF_01444">
    <property type="entry name" value="2H_phosphoesterase_YjcG"/>
    <property type="match status" value="1"/>
</dbReference>
<keyword evidence="3" id="KW-0436">Ligase</keyword>
<feature type="short sequence motif" description="HXTX 1" evidence="2">
    <location>
        <begin position="34"/>
        <end position="37"/>
    </location>
</feature>
<evidence type="ECO:0000256" key="2">
    <source>
        <dbReference type="HAMAP-Rule" id="MF_01444"/>
    </source>
</evidence>
<reference evidence="3" key="1">
    <citation type="submission" date="2016-10" db="EMBL/GenBank/DDBJ databases">
        <authorList>
            <person name="de Groot N.N."/>
        </authorList>
    </citation>
    <scope>NUCLEOTIDE SEQUENCE [LARGE SCALE GENOMIC DNA]</scope>
    <source>
        <strain evidence="3">IBRC-M10078</strain>
    </source>
</reference>
<dbReference type="PANTHER" id="PTHR40037">
    <property type="entry name" value="PHOSPHOESTERASE YJCG-RELATED"/>
    <property type="match status" value="1"/>
</dbReference>
<accession>A0A1H0S1V1</accession>
<comment type="similarity">
    <text evidence="2">Belongs to the 2H phosphoesterase superfamily. YjcG family.</text>
</comment>
<organism evidence="3 4">
    <name type="scientific">Litchfieldia salsa</name>
    <dbReference type="NCBI Taxonomy" id="930152"/>
    <lineage>
        <taxon>Bacteria</taxon>
        <taxon>Bacillati</taxon>
        <taxon>Bacillota</taxon>
        <taxon>Bacilli</taxon>
        <taxon>Bacillales</taxon>
        <taxon>Bacillaceae</taxon>
        <taxon>Litchfieldia</taxon>
    </lineage>
</organism>
<dbReference type="STRING" id="930152.SAMN05216565_102505"/>
<dbReference type="PANTHER" id="PTHR40037:SF1">
    <property type="entry name" value="PHOSPHOESTERASE SAOUHSC_00951-RELATED"/>
    <property type="match status" value="1"/>
</dbReference>
<evidence type="ECO:0000256" key="1">
    <source>
        <dbReference type="ARBA" id="ARBA00022801"/>
    </source>
</evidence>
<keyword evidence="4" id="KW-1185">Reference proteome</keyword>
<evidence type="ECO:0000313" key="3">
    <source>
        <dbReference type="EMBL" id="SDP35801.1"/>
    </source>
</evidence>
<dbReference type="NCBIfam" id="NF010223">
    <property type="entry name" value="PRK13679.1"/>
    <property type="match status" value="1"/>
</dbReference>
<dbReference type="OrthoDB" id="1524661at2"/>
<feature type="active site" description="Proton acceptor" evidence="2">
    <location>
        <position position="115"/>
    </location>
</feature>
<dbReference type="Proteomes" id="UP000199159">
    <property type="component" value="Unassembled WGS sequence"/>
</dbReference>
<dbReference type="RefSeq" id="WP_090851042.1">
    <property type="nucleotide sequence ID" value="NZ_FNJU01000002.1"/>
</dbReference>
<gene>
    <name evidence="3" type="ORF">SAMN05216565_102505</name>
</gene>
<dbReference type="InterPro" id="IPR009097">
    <property type="entry name" value="Cyclic_Pdiesterase"/>
</dbReference>
<feature type="active site" description="Proton donor" evidence="2">
    <location>
        <position position="34"/>
    </location>
</feature>
<proteinExistence type="inferred from homology"/>
<dbReference type="EMBL" id="FNJU01000002">
    <property type="protein sequence ID" value="SDP35801.1"/>
    <property type="molecule type" value="Genomic_DNA"/>
</dbReference>
<dbReference type="Pfam" id="PF13563">
    <property type="entry name" value="2_5_RNA_ligase2"/>
    <property type="match status" value="1"/>
</dbReference>
<sequence>MKYGIAFFPSKELQDLANSYRMRYDPHYALIPPHITLKNPFEAENEELKTITDKLHDISKNHSSIPLNIVKVSSFYPVNNVIYLKIELNSELLNLHSALNSGFFHDNSDYQFVPHITIGQSLSDDEHSDVLGQLRMSKVQHKETIDRFHLLYQLENGSWTVYETFQLGKDC</sequence>
<dbReference type="GO" id="GO:0016788">
    <property type="term" value="F:hydrolase activity, acting on ester bonds"/>
    <property type="evidence" value="ECO:0007669"/>
    <property type="project" value="UniProtKB-UniRule"/>
</dbReference>
<keyword evidence="1 2" id="KW-0378">Hydrolase</keyword>
<evidence type="ECO:0000313" key="4">
    <source>
        <dbReference type="Proteomes" id="UP000199159"/>
    </source>
</evidence>
<name>A0A1H0S1V1_9BACI</name>
<dbReference type="Gene3D" id="3.90.1140.10">
    <property type="entry name" value="Cyclic phosphodiesterase"/>
    <property type="match status" value="1"/>
</dbReference>